<accession>A0A7J8I8M4</accession>
<proteinExistence type="predicted"/>
<keyword evidence="2" id="KW-1185">Reference proteome</keyword>
<protein>
    <submittedName>
        <fullName evidence="1">Uncharacterized protein</fullName>
    </submittedName>
</protein>
<evidence type="ECO:0000313" key="1">
    <source>
        <dbReference type="EMBL" id="KAF6480907.1"/>
    </source>
</evidence>
<dbReference type="EMBL" id="JACASF010000004">
    <property type="protein sequence ID" value="KAF6480907.1"/>
    <property type="molecule type" value="Genomic_DNA"/>
</dbReference>
<dbReference type="Proteomes" id="UP000550707">
    <property type="component" value="Unassembled WGS sequence"/>
</dbReference>
<evidence type="ECO:0000313" key="2">
    <source>
        <dbReference type="Proteomes" id="UP000550707"/>
    </source>
</evidence>
<gene>
    <name evidence="1" type="ORF">HJG59_010701</name>
</gene>
<comment type="caution">
    <text evidence="1">The sequence shown here is derived from an EMBL/GenBank/DDBJ whole genome shotgun (WGS) entry which is preliminary data.</text>
</comment>
<name>A0A7J8I8M4_MOLMO</name>
<organism evidence="1 2">
    <name type="scientific">Molossus molossus</name>
    <name type="common">Pallas' mastiff bat</name>
    <name type="synonym">Vespertilio molossus</name>
    <dbReference type="NCBI Taxonomy" id="27622"/>
    <lineage>
        <taxon>Eukaryota</taxon>
        <taxon>Metazoa</taxon>
        <taxon>Chordata</taxon>
        <taxon>Craniata</taxon>
        <taxon>Vertebrata</taxon>
        <taxon>Euteleostomi</taxon>
        <taxon>Mammalia</taxon>
        <taxon>Eutheria</taxon>
        <taxon>Laurasiatheria</taxon>
        <taxon>Chiroptera</taxon>
        <taxon>Yangochiroptera</taxon>
        <taxon>Molossidae</taxon>
        <taxon>Molossus</taxon>
    </lineage>
</organism>
<dbReference type="AlphaFoldDB" id="A0A7J8I8M4"/>
<sequence length="168" mass="19064">MRMDCVGEKQQLWLGFSLSSRGHLWMHSYFLRKRKLDWIGLVFWPSVATQKPTSKLSTLVQQQSFLLLMSLQCGWDLVDDSSLSHTGSSAGAGGFTFRWFAHIASKLVLAVGLEPSRSVGQCLGSYYTDLSMDFSGFRTDGSWVPRASIPREQSKRTWHFYKLNSEVT</sequence>
<dbReference type="InParanoid" id="A0A7J8I8M4"/>
<reference evidence="1 2" key="1">
    <citation type="journal article" date="2020" name="Nature">
        <title>Six reference-quality genomes reveal evolution of bat adaptations.</title>
        <authorList>
            <person name="Jebb D."/>
            <person name="Huang Z."/>
            <person name="Pippel M."/>
            <person name="Hughes G.M."/>
            <person name="Lavrichenko K."/>
            <person name="Devanna P."/>
            <person name="Winkler S."/>
            <person name="Jermiin L.S."/>
            <person name="Skirmuntt E.C."/>
            <person name="Katzourakis A."/>
            <person name="Burkitt-Gray L."/>
            <person name="Ray D.A."/>
            <person name="Sullivan K.A.M."/>
            <person name="Roscito J.G."/>
            <person name="Kirilenko B.M."/>
            <person name="Davalos L.M."/>
            <person name="Corthals A.P."/>
            <person name="Power M.L."/>
            <person name="Jones G."/>
            <person name="Ransome R.D."/>
            <person name="Dechmann D.K.N."/>
            <person name="Locatelli A.G."/>
            <person name="Puechmaille S.J."/>
            <person name="Fedrigo O."/>
            <person name="Jarvis E.D."/>
            <person name="Hiller M."/>
            <person name="Vernes S.C."/>
            <person name="Myers E.W."/>
            <person name="Teeling E.C."/>
        </authorList>
    </citation>
    <scope>NUCLEOTIDE SEQUENCE [LARGE SCALE GENOMIC DNA]</scope>
    <source>
        <strain evidence="1">MMolMol1</strain>
        <tissue evidence="1">Muscle</tissue>
    </source>
</reference>